<dbReference type="EMBL" id="MCFJ01000018">
    <property type="protein sequence ID" value="ORY57874.1"/>
    <property type="molecule type" value="Genomic_DNA"/>
</dbReference>
<feature type="disulfide bond" evidence="3">
    <location>
        <begin position="409"/>
        <end position="417"/>
    </location>
</feature>
<feature type="disulfide bond" evidence="3">
    <location>
        <begin position="248"/>
        <end position="261"/>
    </location>
</feature>
<dbReference type="InterPro" id="IPR016274">
    <property type="entry name" value="Histidine_acid_Pase_euk"/>
</dbReference>
<dbReference type="AlphaFoldDB" id="A0A1Y2DFJ9"/>
<dbReference type="InterPro" id="IPR029033">
    <property type="entry name" value="His_PPase_superfam"/>
</dbReference>
<dbReference type="GO" id="GO:0009277">
    <property type="term" value="C:fungal-type cell wall"/>
    <property type="evidence" value="ECO:0007669"/>
    <property type="project" value="TreeGrafter"/>
</dbReference>
<sequence length="457" mass="50424">MSPLGCSLSRQLVLIILAAVSHAAFYEPYNFNALKHLGRASPYFELLDSQPASPEAPQGCTVTRASYLTRHGAINVNDDDYEDWIQPFLSKWANHTGTDWAHVAPLSFLADYKTPFPPGADTPEQVTKIGEMEAIELAIDITLRYPHLRVPSRVWASAPPRTFDSGKAFVRGLHTEDHPVDLVSVVEGNLGGANSLVPYQACTIYHEGNDEASTYRELFTKPIKARYNALAPAYNFTTTDIVGMILLCGYESVIRGQSPFCDPALFTPDERLGWEYADDIRYHYDVGYGNPLSGTIGFPWLNVTANMLMAESADEDIYVGISHRTLPSMVFVAMGLFNNSAFGGTAASINDTMPLDRINPRRAWRTSEITPCLGNLALERLSCTGSYGFDDGNYYRALVNRAPQALPGCTDGPGTSCSESGFLKFLQEREAMFGGFSERCQVDYDNSTDTVSFYHSI</sequence>
<keyword evidence="6" id="KW-1185">Reference proteome</keyword>
<dbReference type="RefSeq" id="XP_040711003.1">
    <property type="nucleotide sequence ID" value="XM_040864451.1"/>
</dbReference>
<protein>
    <submittedName>
        <fullName evidence="5">Histidine acid phosphatase</fullName>
    </submittedName>
</protein>
<organism evidence="5 6">
    <name type="scientific">Pseudomassariella vexata</name>
    <dbReference type="NCBI Taxonomy" id="1141098"/>
    <lineage>
        <taxon>Eukaryota</taxon>
        <taxon>Fungi</taxon>
        <taxon>Dikarya</taxon>
        <taxon>Ascomycota</taxon>
        <taxon>Pezizomycotina</taxon>
        <taxon>Sordariomycetes</taxon>
        <taxon>Xylariomycetidae</taxon>
        <taxon>Amphisphaeriales</taxon>
        <taxon>Pseudomassariaceae</taxon>
        <taxon>Pseudomassariella</taxon>
    </lineage>
</organism>
<comment type="caution">
    <text evidence="5">The sequence shown here is derived from an EMBL/GenBank/DDBJ whole genome shotgun (WGS) entry which is preliminary data.</text>
</comment>
<reference evidence="5 6" key="1">
    <citation type="submission" date="2016-07" db="EMBL/GenBank/DDBJ databases">
        <title>Pervasive Adenine N6-methylation of Active Genes in Fungi.</title>
        <authorList>
            <consortium name="DOE Joint Genome Institute"/>
            <person name="Mondo S.J."/>
            <person name="Dannebaum R.O."/>
            <person name="Kuo R.C."/>
            <person name="Labutti K."/>
            <person name="Haridas S."/>
            <person name="Kuo A."/>
            <person name="Salamov A."/>
            <person name="Ahrendt S.R."/>
            <person name="Lipzen A."/>
            <person name="Sullivan W."/>
            <person name="Andreopoulos W.B."/>
            <person name="Clum A."/>
            <person name="Lindquist E."/>
            <person name="Daum C."/>
            <person name="Ramamoorthy G.K."/>
            <person name="Gryganskyi A."/>
            <person name="Culley D."/>
            <person name="Magnuson J.K."/>
            <person name="James T.Y."/>
            <person name="O'Malley M.A."/>
            <person name="Stajich J.E."/>
            <person name="Spatafora J.W."/>
            <person name="Visel A."/>
            <person name="Grigoriev I.V."/>
        </authorList>
    </citation>
    <scope>NUCLEOTIDE SEQUENCE [LARGE SCALE GENOMIC DNA]</scope>
    <source>
        <strain evidence="5 6">CBS 129021</strain>
    </source>
</reference>
<accession>A0A1Y2DFJ9</accession>
<dbReference type="Proteomes" id="UP000193689">
    <property type="component" value="Unassembled WGS sequence"/>
</dbReference>
<dbReference type="SUPFAM" id="SSF53254">
    <property type="entry name" value="Phosphoglycerate mutase-like"/>
    <property type="match status" value="1"/>
</dbReference>
<dbReference type="InParanoid" id="A0A1Y2DFJ9"/>
<dbReference type="OrthoDB" id="6509975at2759"/>
<dbReference type="STRING" id="1141098.A0A1Y2DFJ9"/>
<evidence type="ECO:0000256" key="2">
    <source>
        <dbReference type="ARBA" id="ARBA00023180"/>
    </source>
</evidence>
<dbReference type="InterPro" id="IPR000560">
    <property type="entry name" value="His_Pase_clade-2"/>
</dbReference>
<feature type="signal peptide" evidence="4">
    <location>
        <begin position="1"/>
        <end position="23"/>
    </location>
</feature>
<keyword evidence="3" id="KW-1015">Disulfide bond</keyword>
<dbReference type="GO" id="GO:0003993">
    <property type="term" value="F:acid phosphatase activity"/>
    <property type="evidence" value="ECO:0007669"/>
    <property type="project" value="TreeGrafter"/>
</dbReference>
<evidence type="ECO:0000256" key="4">
    <source>
        <dbReference type="SAM" id="SignalP"/>
    </source>
</evidence>
<dbReference type="PANTHER" id="PTHR20963">
    <property type="entry name" value="MULTIPLE INOSITOL POLYPHOSPHATE PHOSPHATASE-RELATED"/>
    <property type="match status" value="1"/>
</dbReference>
<feature type="chain" id="PRO_5012124126" evidence="4">
    <location>
        <begin position="24"/>
        <end position="457"/>
    </location>
</feature>
<gene>
    <name evidence="5" type="ORF">BCR38DRAFT_489870</name>
</gene>
<name>A0A1Y2DFJ9_9PEZI</name>
<dbReference type="CDD" id="cd07061">
    <property type="entry name" value="HP_HAP_like"/>
    <property type="match status" value="1"/>
</dbReference>
<dbReference type="PANTHER" id="PTHR20963:SF14">
    <property type="entry name" value="ACID PHOSPHATASE, PUTATIVE-RELATED"/>
    <property type="match status" value="1"/>
</dbReference>
<dbReference type="Gene3D" id="3.40.50.1240">
    <property type="entry name" value="Phosphoglycerate mutase-like"/>
    <property type="match status" value="1"/>
</dbReference>
<evidence type="ECO:0000256" key="3">
    <source>
        <dbReference type="PIRSR" id="PIRSR000894-2"/>
    </source>
</evidence>
<dbReference type="Pfam" id="PF00328">
    <property type="entry name" value="His_Phos_2"/>
    <property type="match status" value="1"/>
</dbReference>
<feature type="disulfide bond" evidence="3">
    <location>
        <begin position="60"/>
        <end position="383"/>
    </location>
</feature>
<evidence type="ECO:0000313" key="5">
    <source>
        <dbReference type="EMBL" id="ORY57874.1"/>
    </source>
</evidence>
<dbReference type="PIRSF" id="PIRSF000894">
    <property type="entry name" value="Acid_phosphatase"/>
    <property type="match status" value="1"/>
</dbReference>
<evidence type="ECO:0000256" key="1">
    <source>
        <dbReference type="ARBA" id="ARBA00022801"/>
    </source>
</evidence>
<keyword evidence="2" id="KW-0325">Glycoprotein</keyword>
<keyword evidence="1" id="KW-0378">Hydrolase</keyword>
<evidence type="ECO:0000313" key="6">
    <source>
        <dbReference type="Proteomes" id="UP000193689"/>
    </source>
</evidence>
<keyword evidence="4" id="KW-0732">Signal</keyword>
<dbReference type="GeneID" id="63780663"/>
<proteinExistence type="predicted"/>